<dbReference type="CDD" id="cd19096">
    <property type="entry name" value="AKR_Fe-S_oxidoreductase"/>
    <property type="match status" value="1"/>
</dbReference>
<gene>
    <name evidence="5" type="ORF">SAMN04487884_12623</name>
</gene>
<dbReference type="InterPro" id="IPR017896">
    <property type="entry name" value="4Fe4S_Fe-S-bd"/>
</dbReference>
<organism evidence="5 6">
    <name type="scientific">Butyrivibrio fibrisolvens</name>
    <dbReference type="NCBI Taxonomy" id="831"/>
    <lineage>
        <taxon>Bacteria</taxon>
        <taxon>Bacillati</taxon>
        <taxon>Bacillota</taxon>
        <taxon>Clostridia</taxon>
        <taxon>Lachnospirales</taxon>
        <taxon>Lachnospiraceae</taxon>
        <taxon>Butyrivibrio</taxon>
    </lineage>
</organism>
<dbReference type="PANTHER" id="PTHR43312:SF2">
    <property type="entry name" value="OXIDOREDUCTASE"/>
    <property type="match status" value="1"/>
</dbReference>
<keyword evidence="1" id="KW-0479">Metal-binding</keyword>
<evidence type="ECO:0000313" key="6">
    <source>
        <dbReference type="Proteomes" id="UP000182584"/>
    </source>
</evidence>
<dbReference type="PROSITE" id="PS00198">
    <property type="entry name" value="4FE4S_FER_1"/>
    <property type="match status" value="1"/>
</dbReference>
<dbReference type="AlphaFoldDB" id="A0A1H9W027"/>
<keyword evidence="2" id="KW-0408">Iron</keyword>
<keyword evidence="3" id="KW-0411">Iron-sulfur</keyword>
<dbReference type="InterPro" id="IPR023210">
    <property type="entry name" value="NADP_OxRdtase_dom"/>
</dbReference>
<accession>A0A1H9W027</accession>
<dbReference type="Proteomes" id="UP000182584">
    <property type="component" value="Unassembled WGS sequence"/>
</dbReference>
<evidence type="ECO:0000256" key="1">
    <source>
        <dbReference type="ARBA" id="ARBA00022723"/>
    </source>
</evidence>
<dbReference type="OrthoDB" id="9773828at2"/>
<dbReference type="PANTHER" id="PTHR43312">
    <property type="entry name" value="D-THREO-ALDOSE 1-DEHYDROGENASE"/>
    <property type="match status" value="1"/>
</dbReference>
<dbReference type="EMBL" id="FOGJ01000026">
    <property type="protein sequence ID" value="SES27242.1"/>
    <property type="molecule type" value="Genomic_DNA"/>
</dbReference>
<dbReference type="InterPro" id="IPR053135">
    <property type="entry name" value="AKR2_Oxidoreductase"/>
</dbReference>
<dbReference type="SUPFAM" id="SSF46548">
    <property type="entry name" value="alpha-helical ferredoxin"/>
    <property type="match status" value="1"/>
</dbReference>
<evidence type="ECO:0000313" key="5">
    <source>
        <dbReference type="EMBL" id="SES27242.1"/>
    </source>
</evidence>
<dbReference type="GO" id="GO:0046872">
    <property type="term" value="F:metal ion binding"/>
    <property type="evidence" value="ECO:0007669"/>
    <property type="project" value="UniProtKB-KW"/>
</dbReference>
<dbReference type="InterPro" id="IPR017900">
    <property type="entry name" value="4Fe4S_Fe_S_CS"/>
</dbReference>
<sequence length="392" mass="44923">MQYRVSNRSGDKLSVLGYGCMRFTKKGSGIDQEKAEQELYEAFQNGVNYYDTAYIYPGSEVCLGKFLKKYDIRDKVYIATKLPHYLLKKSEDFEKYFAEELERLQTDHIDYYLMHMLNDANTWMRLRGMGVLDFINEKKQSGQIRNIGFSFHGGTIAFKELLDAYDWDFCQIQFNYMDEHAQAGIEGLRYAASKDIPVVIMEPLRGGRLANLPEGARKEFEKVDPSRSSVDWGLRWIWNHPEVTVVLSGMNDISQVRQNCVTAETATACSLSQAELKAYEGALKQLRKSIKVGCTGCGYCQPCPKGVDIPTNFAIYNSSYTDGYFNAFREYVMCTTLRNVQSNASLCVKCGKCEQHCPQHLNIRQELVNVTRRFENPLYKIGIPIAKKVMKY</sequence>
<dbReference type="SUPFAM" id="SSF51430">
    <property type="entry name" value="NAD(P)-linked oxidoreductase"/>
    <property type="match status" value="1"/>
</dbReference>
<evidence type="ECO:0000259" key="4">
    <source>
        <dbReference type="PROSITE" id="PS51379"/>
    </source>
</evidence>
<dbReference type="Pfam" id="PF00248">
    <property type="entry name" value="Aldo_ket_red"/>
    <property type="match status" value="1"/>
</dbReference>
<protein>
    <recommendedName>
        <fullName evidence="4">4Fe-4S ferredoxin-type domain-containing protein</fullName>
    </recommendedName>
</protein>
<dbReference type="PROSITE" id="PS51379">
    <property type="entry name" value="4FE4S_FER_2"/>
    <property type="match status" value="1"/>
</dbReference>
<dbReference type="InterPro" id="IPR036812">
    <property type="entry name" value="NAD(P)_OxRdtase_dom_sf"/>
</dbReference>
<name>A0A1H9W027_BUTFI</name>
<dbReference type="RefSeq" id="WP_074758036.1">
    <property type="nucleotide sequence ID" value="NZ_FOGJ01000026.1"/>
</dbReference>
<reference evidence="5 6" key="1">
    <citation type="submission" date="2016-10" db="EMBL/GenBank/DDBJ databases">
        <authorList>
            <person name="de Groot N.N."/>
        </authorList>
    </citation>
    <scope>NUCLEOTIDE SEQUENCE [LARGE SCALE GENOMIC DNA]</scope>
    <source>
        <strain evidence="5 6">AR40</strain>
    </source>
</reference>
<proteinExistence type="predicted"/>
<dbReference type="Gene3D" id="3.20.20.100">
    <property type="entry name" value="NADP-dependent oxidoreductase domain"/>
    <property type="match status" value="1"/>
</dbReference>
<feature type="domain" description="4Fe-4S ferredoxin-type" evidence="4">
    <location>
        <begin position="338"/>
        <end position="366"/>
    </location>
</feature>
<evidence type="ECO:0000256" key="3">
    <source>
        <dbReference type="ARBA" id="ARBA00023014"/>
    </source>
</evidence>
<evidence type="ECO:0000256" key="2">
    <source>
        <dbReference type="ARBA" id="ARBA00023004"/>
    </source>
</evidence>
<dbReference type="Pfam" id="PF13187">
    <property type="entry name" value="Fer4_9"/>
    <property type="match status" value="1"/>
</dbReference>
<dbReference type="GO" id="GO:0051536">
    <property type="term" value="F:iron-sulfur cluster binding"/>
    <property type="evidence" value="ECO:0007669"/>
    <property type="project" value="UniProtKB-KW"/>
</dbReference>